<protein>
    <recommendedName>
        <fullName evidence="6">GDSL family lipase</fullName>
    </recommendedName>
</protein>
<evidence type="ECO:0000313" key="5">
    <source>
        <dbReference type="Proteomes" id="UP000216035"/>
    </source>
</evidence>
<accession>A0A255ZNF5</accession>
<dbReference type="CDD" id="cd01831">
    <property type="entry name" value="Endoglucanase_E_like"/>
    <property type="match status" value="1"/>
</dbReference>
<dbReference type="Proteomes" id="UP000216035">
    <property type="component" value="Unassembled WGS sequence"/>
</dbReference>
<feature type="domain" description="Carbohydrate esterase 2 N-terminal" evidence="3">
    <location>
        <begin position="25"/>
        <end position="125"/>
    </location>
</feature>
<dbReference type="Pfam" id="PF17996">
    <property type="entry name" value="CE2_N"/>
    <property type="match status" value="1"/>
</dbReference>
<dbReference type="Pfam" id="PF13472">
    <property type="entry name" value="Lipase_GDSL_2"/>
    <property type="match status" value="1"/>
</dbReference>
<evidence type="ECO:0000256" key="1">
    <source>
        <dbReference type="SAM" id="SignalP"/>
    </source>
</evidence>
<dbReference type="EMBL" id="NOXX01000209">
    <property type="protein sequence ID" value="OYQ42941.1"/>
    <property type="molecule type" value="Genomic_DNA"/>
</dbReference>
<dbReference type="InterPro" id="IPR040794">
    <property type="entry name" value="CE2_N"/>
</dbReference>
<evidence type="ECO:0000259" key="2">
    <source>
        <dbReference type="Pfam" id="PF13472"/>
    </source>
</evidence>
<dbReference type="Gene3D" id="3.40.50.1110">
    <property type="entry name" value="SGNH hydrolase"/>
    <property type="match status" value="1"/>
</dbReference>
<evidence type="ECO:0000313" key="4">
    <source>
        <dbReference type="EMBL" id="OYQ42941.1"/>
    </source>
</evidence>
<evidence type="ECO:0008006" key="6">
    <source>
        <dbReference type="Google" id="ProtNLM"/>
    </source>
</evidence>
<sequence>MSNKWLFGLLLLSSGHFAQNIQHFGRCNPKSATQFELVGAASGVAFATTATEVTFNLQAVDSWAHRDYAVLVVDGAYLGRYPVEPGKPSPITLDLNPGSTHVVEVYKATEASIGQLIFDGSPLTQLQPIPATNRKRIEFIGDSITCGMGNDLAIPCHTDQWFDQHNAYYAYGPITARALKTDFLLSSVSGFGIYRNWNDENEAEPTLPQVYDNLYLNNAKKIAYQATQIPDIISICLGTNDFSDGDGKKKRLPFNDAKFISNYTQFVEKLHGKYPNAKILLLDSPMLNGEKKARLQSCLRSIQADLKSKNINVQLFSFKEMKPRGCDYHPDMMDHQILSDELAPTLKALLNEN</sequence>
<keyword evidence="5" id="KW-1185">Reference proteome</keyword>
<dbReference type="InterPro" id="IPR013830">
    <property type="entry name" value="SGNH_hydro"/>
</dbReference>
<dbReference type="PANTHER" id="PTHR37834">
    <property type="entry name" value="GDSL-LIKE LIPASE/ACYLHYDROLASE DOMAIN PROTEIN (AFU_ORTHOLOGUE AFUA_2G00620)"/>
    <property type="match status" value="1"/>
</dbReference>
<dbReference type="SUPFAM" id="SSF52266">
    <property type="entry name" value="SGNH hydrolase"/>
    <property type="match status" value="1"/>
</dbReference>
<keyword evidence="1" id="KW-0732">Signal</keyword>
<feature type="signal peptide" evidence="1">
    <location>
        <begin position="1"/>
        <end position="18"/>
    </location>
</feature>
<dbReference type="AlphaFoldDB" id="A0A255ZNF5"/>
<feature type="chain" id="PRO_5012174592" description="GDSL family lipase" evidence="1">
    <location>
        <begin position="19"/>
        <end position="353"/>
    </location>
</feature>
<comment type="caution">
    <text evidence="4">The sequence shown here is derived from an EMBL/GenBank/DDBJ whole genome shotgun (WGS) entry which is preliminary data.</text>
</comment>
<dbReference type="OrthoDB" id="9801375at2"/>
<proteinExistence type="predicted"/>
<dbReference type="PANTHER" id="PTHR37834:SF2">
    <property type="entry name" value="ESTERASE, SGNH HYDROLASE-TYPE"/>
    <property type="match status" value="1"/>
</dbReference>
<reference evidence="4 5" key="1">
    <citation type="submission" date="2017-07" db="EMBL/GenBank/DDBJ databases">
        <title>Flavobacterium cyanobacteriorum sp. nov., isolated from cyanobacterial aggregates in a eutrophic lake.</title>
        <authorList>
            <person name="Cai H."/>
        </authorList>
    </citation>
    <scope>NUCLEOTIDE SEQUENCE [LARGE SCALE GENOMIC DNA]</scope>
    <source>
        <strain evidence="4 5">TH167</strain>
    </source>
</reference>
<evidence type="ECO:0000259" key="3">
    <source>
        <dbReference type="Pfam" id="PF17996"/>
    </source>
</evidence>
<dbReference type="InterPro" id="IPR036514">
    <property type="entry name" value="SGNH_hydro_sf"/>
</dbReference>
<dbReference type="InterPro" id="IPR052762">
    <property type="entry name" value="PCW_deacetylase/CE"/>
</dbReference>
<dbReference type="RefSeq" id="WP_094486880.1">
    <property type="nucleotide sequence ID" value="NZ_NOXX01000209.1"/>
</dbReference>
<dbReference type="Gene3D" id="2.60.120.260">
    <property type="entry name" value="Galactose-binding domain-like"/>
    <property type="match status" value="1"/>
</dbReference>
<feature type="domain" description="SGNH hydrolase-type esterase" evidence="2">
    <location>
        <begin position="139"/>
        <end position="288"/>
    </location>
</feature>
<gene>
    <name evidence="4" type="ORF">CHX27_11250</name>
</gene>
<name>A0A255ZNF5_9FLAO</name>
<dbReference type="InterPro" id="IPR037461">
    <property type="entry name" value="CtCE2-like_dom"/>
</dbReference>
<organism evidence="4 5">
    <name type="scientific">Flavobacterium aurantiibacter</name>
    <dbReference type="NCBI Taxonomy" id="2023067"/>
    <lineage>
        <taxon>Bacteria</taxon>
        <taxon>Pseudomonadati</taxon>
        <taxon>Bacteroidota</taxon>
        <taxon>Flavobacteriia</taxon>
        <taxon>Flavobacteriales</taxon>
        <taxon>Flavobacteriaceae</taxon>
        <taxon>Flavobacterium</taxon>
    </lineage>
</organism>
<dbReference type="GO" id="GO:0052689">
    <property type="term" value="F:carboxylic ester hydrolase activity"/>
    <property type="evidence" value="ECO:0007669"/>
    <property type="project" value="InterPro"/>
</dbReference>